<keyword evidence="6" id="KW-0645">Protease</keyword>
<keyword evidence="6" id="KW-0482">Metalloprotease</keyword>
<dbReference type="EMBL" id="JACHMI010000001">
    <property type="protein sequence ID" value="MBB6548028.1"/>
    <property type="molecule type" value="Genomic_DNA"/>
</dbReference>
<sequence length="249" mass="26518">MRIPLTAFAVCMVAGLAFPAPAAAAGRVGQSGLMGAMGGEVVPQKCAVPAIRVGSVASLRSFHEAMAKCADTFWAGRFAAAGLPYSSPEVTITTGGDSVCGAITSSGAQYCPDQRTIVIRITKQDLRDPFRMNIAHSVAHEWGHHVQQLIGVLAAQAALYEPATEGARKLLSHRLEMQAECFAGVFYSATLKSIRPGISWKDWLSAVRNADESDIHGKPRNLALWQDRGYRGGATGFCNTWTASRGKIA</sequence>
<dbReference type="InterPro" id="IPR007343">
    <property type="entry name" value="Uncharacterised_pept_Zn_put"/>
</dbReference>
<evidence type="ECO:0000256" key="3">
    <source>
        <dbReference type="ARBA" id="ARBA00022989"/>
    </source>
</evidence>
<dbReference type="PANTHER" id="PTHR30168">
    <property type="entry name" value="PUTATIVE MEMBRANE PROTEIN YPFJ"/>
    <property type="match status" value="1"/>
</dbReference>
<name>A0A7X0NR00_9ACTN</name>
<evidence type="ECO:0000256" key="5">
    <source>
        <dbReference type="SAM" id="SignalP"/>
    </source>
</evidence>
<accession>A0A7X0NR00</accession>
<comment type="caution">
    <text evidence="6">The sequence shown here is derived from an EMBL/GenBank/DDBJ whole genome shotgun (WGS) entry which is preliminary data.</text>
</comment>
<keyword evidence="7" id="KW-1185">Reference proteome</keyword>
<dbReference type="Pfam" id="PF04228">
    <property type="entry name" value="Zn_peptidase"/>
    <property type="match status" value="1"/>
</dbReference>
<dbReference type="RefSeq" id="WP_185102592.1">
    <property type="nucleotide sequence ID" value="NZ_JACHMI010000001.1"/>
</dbReference>
<dbReference type="GO" id="GO:0016020">
    <property type="term" value="C:membrane"/>
    <property type="evidence" value="ECO:0007669"/>
    <property type="project" value="UniProtKB-SubCell"/>
</dbReference>
<feature type="chain" id="PRO_5039540903" evidence="5">
    <location>
        <begin position="23"/>
        <end position="249"/>
    </location>
</feature>
<evidence type="ECO:0000256" key="2">
    <source>
        <dbReference type="ARBA" id="ARBA00022692"/>
    </source>
</evidence>
<dbReference type="Proteomes" id="UP000565579">
    <property type="component" value="Unassembled WGS sequence"/>
</dbReference>
<feature type="signal peptide" evidence="5">
    <location>
        <begin position="1"/>
        <end position="22"/>
    </location>
</feature>
<protein>
    <submittedName>
        <fullName evidence="6">Putative metalloprotease</fullName>
    </submittedName>
</protein>
<dbReference type="PANTHER" id="PTHR30168:SF0">
    <property type="entry name" value="INNER MEMBRANE PROTEIN"/>
    <property type="match status" value="1"/>
</dbReference>
<gene>
    <name evidence="6" type="ORF">HD593_002823</name>
</gene>
<evidence type="ECO:0000256" key="4">
    <source>
        <dbReference type="ARBA" id="ARBA00023136"/>
    </source>
</evidence>
<keyword evidence="6" id="KW-0378">Hydrolase</keyword>
<proteinExistence type="predicted"/>
<keyword evidence="3" id="KW-1133">Transmembrane helix</keyword>
<keyword evidence="2" id="KW-0812">Transmembrane</keyword>
<comment type="subcellular location">
    <subcellularLocation>
        <location evidence="1">Membrane</location>
        <topology evidence="1">Single-pass membrane protein</topology>
    </subcellularLocation>
</comment>
<reference evidence="6 7" key="1">
    <citation type="submission" date="2020-08" db="EMBL/GenBank/DDBJ databases">
        <title>Sequencing the genomes of 1000 actinobacteria strains.</title>
        <authorList>
            <person name="Klenk H.-P."/>
        </authorList>
    </citation>
    <scope>NUCLEOTIDE SEQUENCE [LARGE SCALE GENOMIC DNA]</scope>
    <source>
        <strain evidence="6 7">DSM 43768</strain>
    </source>
</reference>
<dbReference type="GO" id="GO:0008237">
    <property type="term" value="F:metallopeptidase activity"/>
    <property type="evidence" value="ECO:0007669"/>
    <property type="project" value="UniProtKB-KW"/>
</dbReference>
<dbReference type="GO" id="GO:0006508">
    <property type="term" value="P:proteolysis"/>
    <property type="evidence" value="ECO:0007669"/>
    <property type="project" value="UniProtKB-KW"/>
</dbReference>
<evidence type="ECO:0000313" key="6">
    <source>
        <dbReference type="EMBL" id="MBB6548028.1"/>
    </source>
</evidence>
<organism evidence="6 7">
    <name type="scientific">Nonomuraea rubra</name>
    <dbReference type="NCBI Taxonomy" id="46180"/>
    <lineage>
        <taxon>Bacteria</taxon>
        <taxon>Bacillati</taxon>
        <taxon>Actinomycetota</taxon>
        <taxon>Actinomycetes</taxon>
        <taxon>Streptosporangiales</taxon>
        <taxon>Streptosporangiaceae</taxon>
        <taxon>Nonomuraea</taxon>
    </lineage>
</organism>
<keyword evidence="4" id="KW-0472">Membrane</keyword>
<evidence type="ECO:0000313" key="7">
    <source>
        <dbReference type="Proteomes" id="UP000565579"/>
    </source>
</evidence>
<keyword evidence="5" id="KW-0732">Signal</keyword>
<dbReference type="AlphaFoldDB" id="A0A7X0NR00"/>
<evidence type="ECO:0000256" key="1">
    <source>
        <dbReference type="ARBA" id="ARBA00004167"/>
    </source>
</evidence>